<dbReference type="InterPro" id="IPR013783">
    <property type="entry name" value="Ig-like_fold"/>
</dbReference>
<evidence type="ECO:0000259" key="5">
    <source>
        <dbReference type="SMART" id="SM00642"/>
    </source>
</evidence>
<dbReference type="Proteomes" id="UP001294412">
    <property type="component" value="Unassembled WGS sequence"/>
</dbReference>
<keyword evidence="7" id="KW-1185">Reference proteome</keyword>
<dbReference type="InterPro" id="IPR013780">
    <property type="entry name" value="Glyco_hydro_b"/>
</dbReference>
<evidence type="ECO:0000256" key="1">
    <source>
        <dbReference type="ARBA" id="ARBA00008061"/>
    </source>
</evidence>
<proteinExistence type="inferred from homology"/>
<gene>
    <name evidence="6" type="primary">glgX</name>
    <name evidence="6" type="ORF">U0C82_03315</name>
</gene>
<dbReference type="NCBIfam" id="TIGR02100">
    <property type="entry name" value="glgX_debranch"/>
    <property type="match status" value="1"/>
</dbReference>
<comment type="similarity">
    <text evidence="1">Belongs to the glycosyl hydrolase 13 family.</text>
</comment>
<accession>A0ABU5HYG8</accession>
<dbReference type="InterPro" id="IPR006047">
    <property type="entry name" value="GH13_cat_dom"/>
</dbReference>
<dbReference type="SUPFAM" id="SSF51011">
    <property type="entry name" value="Glycosyl hydrolase domain"/>
    <property type="match status" value="1"/>
</dbReference>
<dbReference type="InterPro" id="IPR004193">
    <property type="entry name" value="Glyco_hydro_13_N"/>
</dbReference>
<sequence length="686" mass="75467">MIDITSDQGCPTRLGATPARDGTHVAVVSRHAETIELCLFDAAGTLETARLALPGAKGDIRFGFVPGLAPGTRYGLRAHGPNAPGEGHRFDPAKLLVDPYAVAIDRPFQFHPAMKAPLSHRIDSAPYMPKAIVSDLSRDAAPMPFAAPGLTYEVLVRAFSQNHPDVPERFRGTVSALAHPSLLDHLERIGVDTVELMPLAACIDEEHLVRLGLTNAWGYNPVTHMAPDPRLVPGGFAELRRVVDALHARGIRVLVDVVLNHSGEGDGNGPTLSYRGLDNKLYYAHDSDDPARLINDTGCGNTFAAWREPVARLFVDSLRTWVEAAGIDGFRYDLAPVLGRTPHGFDPAAPFLRLVARDPVLKDRIHVAESWDIGPGGYQVGQFPPPWFEWQDRFRDDVRRFWRGDKGTIANLATRIAGSQDLFGQPGRKPSAGVNFIAAHDGYALADLTAYVTKHNEANGEKNHDGHGENYSWNNGREGDTKDPAILAARKRDIRAMLATLFISRGTPMIVAGDEFGRSQGGNNNAYCQDNKTTWLDWEGADEALIAFTARLSRLRRDHPALSADAFLTGHHGGGPMEDVVWLREDGQRMRTSDWHDSDRHFLGMSLFERREDEGRQIERVIVYLNAAGSDVETLPPSARPHHGLTLFLQSDSPELPPRRLGAGERLIVKARSVFVLVETDLRVAR</sequence>
<dbReference type="SUPFAM" id="SSF51445">
    <property type="entry name" value="(Trans)glycosidases"/>
    <property type="match status" value="1"/>
</dbReference>
<organism evidence="6 7">
    <name type="scientific">Fulvimarina uroteuthidis</name>
    <dbReference type="NCBI Taxonomy" id="3098149"/>
    <lineage>
        <taxon>Bacteria</taxon>
        <taxon>Pseudomonadati</taxon>
        <taxon>Pseudomonadota</taxon>
        <taxon>Alphaproteobacteria</taxon>
        <taxon>Hyphomicrobiales</taxon>
        <taxon>Aurantimonadaceae</taxon>
        <taxon>Fulvimarina</taxon>
    </lineage>
</organism>
<feature type="region of interest" description="Disordered" evidence="4">
    <location>
        <begin position="457"/>
        <end position="477"/>
    </location>
</feature>
<dbReference type="InterPro" id="IPR044505">
    <property type="entry name" value="GlgX_Isoamylase_N_E_set"/>
</dbReference>
<dbReference type="CDD" id="cd02856">
    <property type="entry name" value="E_set_GDE_Isoamylase_N"/>
    <property type="match status" value="1"/>
</dbReference>
<keyword evidence="2" id="KW-0378">Hydrolase</keyword>
<dbReference type="InterPro" id="IPR011837">
    <property type="entry name" value="Glycogen_debranch_GlgX"/>
</dbReference>
<feature type="domain" description="Glycosyl hydrolase family 13 catalytic" evidence="5">
    <location>
        <begin position="153"/>
        <end position="556"/>
    </location>
</feature>
<comment type="caution">
    <text evidence="6">The sequence shown here is derived from an EMBL/GenBank/DDBJ whole genome shotgun (WGS) entry which is preliminary data.</text>
</comment>
<keyword evidence="3" id="KW-0326">Glycosidase</keyword>
<evidence type="ECO:0000313" key="7">
    <source>
        <dbReference type="Proteomes" id="UP001294412"/>
    </source>
</evidence>
<dbReference type="PANTHER" id="PTHR43002">
    <property type="entry name" value="GLYCOGEN DEBRANCHING ENZYME"/>
    <property type="match status" value="1"/>
</dbReference>
<dbReference type="InterPro" id="IPR017853">
    <property type="entry name" value="GH"/>
</dbReference>
<evidence type="ECO:0000256" key="4">
    <source>
        <dbReference type="SAM" id="MobiDB-lite"/>
    </source>
</evidence>
<evidence type="ECO:0000313" key="6">
    <source>
        <dbReference type="EMBL" id="MDY8108178.1"/>
    </source>
</evidence>
<dbReference type="SUPFAM" id="SSF81296">
    <property type="entry name" value="E set domains"/>
    <property type="match status" value="1"/>
</dbReference>
<dbReference type="CDD" id="cd11326">
    <property type="entry name" value="AmyAc_Glg_debranch"/>
    <property type="match status" value="1"/>
</dbReference>
<dbReference type="RefSeq" id="WP_322185625.1">
    <property type="nucleotide sequence ID" value="NZ_JAXLPB010000001.1"/>
</dbReference>
<name>A0ABU5HYG8_9HYPH</name>
<protein>
    <submittedName>
        <fullName evidence="6">Glycogen debranching protein GlgX</fullName>
    </submittedName>
</protein>
<evidence type="ECO:0000256" key="3">
    <source>
        <dbReference type="ARBA" id="ARBA00023295"/>
    </source>
</evidence>
<dbReference type="EMBL" id="JAXLPB010000001">
    <property type="protein sequence ID" value="MDY8108178.1"/>
    <property type="molecule type" value="Genomic_DNA"/>
</dbReference>
<reference evidence="6 7" key="1">
    <citation type="submission" date="2023-12" db="EMBL/GenBank/DDBJ databases">
        <title>Description of Novel Strain Fulvimarina sp. 2208YS6-2-32 isolated from Uroteuthis (Photololigo) edulis.</title>
        <authorList>
            <person name="Park J.-S."/>
        </authorList>
    </citation>
    <scope>NUCLEOTIDE SEQUENCE [LARGE SCALE GENOMIC DNA]</scope>
    <source>
        <strain evidence="6 7">2208YS6-2-32</strain>
    </source>
</reference>
<feature type="compositionally biased region" description="Basic and acidic residues" evidence="4">
    <location>
        <begin position="457"/>
        <end position="468"/>
    </location>
</feature>
<dbReference type="Gene3D" id="3.20.20.80">
    <property type="entry name" value="Glycosidases"/>
    <property type="match status" value="1"/>
</dbReference>
<dbReference type="Gene3D" id="2.60.40.1180">
    <property type="entry name" value="Golgi alpha-mannosidase II"/>
    <property type="match status" value="1"/>
</dbReference>
<dbReference type="SMART" id="SM00642">
    <property type="entry name" value="Aamy"/>
    <property type="match status" value="1"/>
</dbReference>
<dbReference type="InterPro" id="IPR014756">
    <property type="entry name" value="Ig_E-set"/>
</dbReference>
<dbReference type="Gene3D" id="2.60.40.10">
    <property type="entry name" value="Immunoglobulins"/>
    <property type="match status" value="1"/>
</dbReference>
<dbReference type="Pfam" id="PF02922">
    <property type="entry name" value="CBM_48"/>
    <property type="match status" value="1"/>
</dbReference>
<evidence type="ECO:0000256" key="2">
    <source>
        <dbReference type="ARBA" id="ARBA00022801"/>
    </source>
</evidence>